<reference evidence="2 3" key="1">
    <citation type="submission" date="2016-03" db="EMBL/GenBank/DDBJ databases">
        <authorList>
            <person name="Ploux O."/>
        </authorList>
    </citation>
    <scope>NUCLEOTIDE SEQUENCE [LARGE SCALE GENOMIC DNA]</scope>
    <source>
        <strain evidence="2 3">EC13</strain>
    </source>
</reference>
<feature type="domain" description="Elongation factor G-binding protein C-terminal treble-clef zinc-finger" evidence="1">
    <location>
        <begin position="30"/>
        <end position="163"/>
    </location>
</feature>
<dbReference type="Pfam" id="PF16571">
    <property type="entry name" value="FBP_C"/>
    <property type="match status" value="1"/>
</dbReference>
<comment type="caution">
    <text evidence="2">The sequence shown here is derived from an EMBL/GenBank/DDBJ whole genome shotgun (WGS) entry which is preliminary data.</text>
</comment>
<gene>
    <name evidence="2" type="ORF">AZI87_05735</name>
</gene>
<dbReference type="Proteomes" id="UP000075799">
    <property type="component" value="Unassembled WGS sequence"/>
</dbReference>
<evidence type="ECO:0000259" key="1">
    <source>
        <dbReference type="Pfam" id="PF16571"/>
    </source>
</evidence>
<dbReference type="RefSeq" id="WP_063205425.1">
    <property type="nucleotide sequence ID" value="NZ_LUKD01000001.1"/>
</dbReference>
<organism evidence="2 3">
    <name type="scientific">Bdellovibrio bacteriovorus</name>
    <dbReference type="NCBI Taxonomy" id="959"/>
    <lineage>
        <taxon>Bacteria</taxon>
        <taxon>Pseudomonadati</taxon>
        <taxon>Bdellovibrionota</taxon>
        <taxon>Bdellovibrionia</taxon>
        <taxon>Bdellovibrionales</taxon>
        <taxon>Pseudobdellovibrionaceae</taxon>
        <taxon>Bdellovibrio</taxon>
    </lineage>
</organism>
<sequence length="168" mass="19112">MSKVLSQINNFQKEHVFSIASEEELLQAFRKRDQKKLVLPESLKYPLNVSSYFTWREPSGVYTYLVFKMPNWDLPRGVAFKKTAATGDPVGGLCSWCHAYGTSEDIGMLTVNMSSDVSSSYYICQDLRCIEKIEDASNLSGKSPEKNISELYHKISKLFENISSYKPD</sequence>
<accession>A0A162GQV7</accession>
<name>A0A162GQV7_BDEBC</name>
<dbReference type="EMBL" id="LUKD01000001">
    <property type="protein sequence ID" value="KYG68731.1"/>
    <property type="molecule type" value="Genomic_DNA"/>
</dbReference>
<evidence type="ECO:0000313" key="2">
    <source>
        <dbReference type="EMBL" id="KYG68731.1"/>
    </source>
</evidence>
<dbReference type="InterPro" id="IPR032330">
    <property type="entry name" value="EF-G-binding_C"/>
</dbReference>
<evidence type="ECO:0000313" key="3">
    <source>
        <dbReference type="Proteomes" id="UP000075799"/>
    </source>
</evidence>
<proteinExistence type="predicted"/>
<dbReference type="AlphaFoldDB" id="A0A162GQV7"/>
<protein>
    <recommendedName>
        <fullName evidence="1">Elongation factor G-binding protein C-terminal treble-clef zinc-finger domain-containing protein</fullName>
    </recommendedName>
</protein>